<protein>
    <recommendedName>
        <fullName evidence="3">C2H2-type domain-containing protein</fullName>
    </recommendedName>
</protein>
<keyword evidence="1" id="KW-0479">Metal-binding</keyword>
<dbReference type="Proteomes" id="UP001054252">
    <property type="component" value="Unassembled WGS sequence"/>
</dbReference>
<evidence type="ECO:0000259" key="3">
    <source>
        <dbReference type="PROSITE" id="PS50157"/>
    </source>
</evidence>
<sequence>MAMFNSSFSNPSGFGASDSKFRFLNSNLGSGLNGVVNGNDLINSSIPRPSSPTTGLLLPQNNPFQSNQYPTFHFGSGTSSAQLAMTTGVRMPYIGQPRVSVHTLADRCNHQYYPGLTEVYITEVKTTRFLTPTSTADRLLHLQPSGISRGEALYEYSTSTANRLQLALARRDNNYNSMRNEPRSQSMLASSSNVQRNFHQFLGSIPGMDDPPLTRQALVNQNFNNRLSVMDNRSLGLVPKEVLDPEPVSVYVPEDHPGGQQISGNIELLEIEQKPNVAGAGGPSNRMNGESSQQVEEVDESDDNSVGYDGRTHGISYGLYGPYKCPKCWRIFPTSQHFASHTLTHYRNEETAEQKRKRLEARSRGLRFRITETTDGLSVCPDEEEMKRLNKRGRQAASGN</sequence>
<dbReference type="PROSITE" id="PS50157">
    <property type="entry name" value="ZINC_FINGER_C2H2_2"/>
    <property type="match status" value="1"/>
</dbReference>
<dbReference type="EMBL" id="BPVZ01000036">
    <property type="protein sequence ID" value="GKV12586.1"/>
    <property type="molecule type" value="Genomic_DNA"/>
</dbReference>
<comment type="caution">
    <text evidence="4">The sequence shown here is derived from an EMBL/GenBank/DDBJ whole genome shotgun (WGS) entry which is preliminary data.</text>
</comment>
<dbReference type="GO" id="GO:0008270">
    <property type="term" value="F:zinc ion binding"/>
    <property type="evidence" value="ECO:0007669"/>
    <property type="project" value="UniProtKB-KW"/>
</dbReference>
<evidence type="ECO:0000313" key="5">
    <source>
        <dbReference type="Proteomes" id="UP001054252"/>
    </source>
</evidence>
<evidence type="ECO:0000256" key="2">
    <source>
        <dbReference type="SAM" id="MobiDB-lite"/>
    </source>
</evidence>
<gene>
    <name evidence="4" type="ORF">SLEP1_g23711</name>
</gene>
<dbReference type="InterPro" id="IPR013087">
    <property type="entry name" value="Znf_C2H2_type"/>
</dbReference>
<feature type="region of interest" description="Disordered" evidence="2">
    <location>
        <begin position="276"/>
        <end position="309"/>
    </location>
</feature>
<accession>A0AAV5JJH0</accession>
<feature type="domain" description="C2H2-type" evidence="3">
    <location>
        <begin position="323"/>
        <end position="350"/>
    </location>
</feature>
<proteinExistence type="predicted"/>
<keyword evidence="5" id="KW-1185">Reference proteome</keyword>
<evidence type="ECO:0000313" key="4">
    <source>
        <dbReference type="EMBL" id="GKV12586.1"/>
    </source>
</evidence>
<name>A0AAV5JJH0_9ROSI</name>
<organism evidence="4 5">
    <name type="scientific">Rubroshorea leprosula</name>
    <dbReference type="NCBI Taxonomy" id="152421"/>
    <lineage>
        <taxon>Eukaryota</taxon>
        <taxon>Viridiplantae</taxon>
        <taxon>Streptophyta</taxon>
        <taxon>Embryophyta</taxon>
        <taxon>Tracheophyta</taxon>
        <taxon>Spermatophyta</taxon>
        <taxon>Magnoliopsida</taxon>
        <taxon>eudicotyledons</taxon>
        <taxon>Gunneridae</taxon>
        <taxon>Pentapetalae</taxon>
        <taxon>rosids</taxon>
        <taxon>malvids</taxon>
        <taxon>Malvales</taxon>
        <taxon>Dipterocarpaceae</taxon>
        <taxon>Rubroshorea</taxon>
    </lineage>
</organism>
<keyword evidence="1" id="KW-0863">Zinc-finger</keyword>
<dbReference type="PROSITE" id="PS00028">
    <property type="entry name" value="ZINC_FINGER_C2H2_1"/>
    <property type="match status" value="1"/>
</dbReference>
<evidence type="ECO:0000256" key="1">
    <source>
        <dbReference type="PROSITE-ProRule" id="PRU00042"/>
    </source>
</evidence>
<reference evidence="4 5" key="1">
    <citation type="journal article" date="2021" name="Commun. Biol.">
        <title>The genome of Shorea leprosula (Dipterocarpaceae) highlights the ecological relevance of drought in aseasonal tropical rainforests.</title>
        <authorList>
            <person name="Ng K.K.S."/>
            <person name="Kobayashi M.J."/>
            <person name="Fawcett J.A."/>
            <person name="Hatakeyama M."/>
            <person name="Paape T."/>
            <person name="Ng C.H."/>
            <person name="Ang C.C."/>
            <person name="Tnah L.H."/>
            <person name="Lee C.T."/>
            <person name="Nishiyama T."/>
            <person name="Sese J."/>
            <person name="O'Brien M.J."/>
            <person name="Copetti D."/>
            <person name="Mohd Noor M.I."/>
            <person name="Ong R.C."/>
            <person name="Putra M."/>
            <person name="Sireger I.Z."/>
            <person name="Indrioko S."/>
            <person name="Kosugi Y."/>
            <person name="Izuno A."/>
            <person name="Isagi Y."/>
            <person name="Lee S.L."/>
            <person name="Shimizu K.K."/>
        </authorList>
    </citation>
    <scope>NUCLEOTIDE SEQUENCE [LARGE SCALE GENOMIC DNA]</scope>
    <source>
        <strain evidence="4">214</strain>
    </source>
</reference>
<keyword evidence="1" id="KW-0862">Zinc</keyword>
<dbReference type="AlphaFoldDB" id="A0AAV5JJH0"/>